<dbReference type="InterPro" id="IPR029044">
    <property type="entry name" value="Nucleotide-diphossugar_trans"/>
</dbReference>
<keyword evidence="3" id="KW-0808">Transferase</keyword>
<protein>
    <recommendedName>
        <fullName evidence="6">Glycosyltransferase</fullName>
    </recommendedName>
</protein>
<dbReference type="Gene3D" id="3.90.550.10">
    <property type="entry name" value="Spore Coat Polysaccharide Biosynthesis Protein SpsA, Chain A"/>
    <property type="match status" value="1"/>
</dbReference>
<evidence type="ECO:0000256" key="1">
    <source>
        <dbReference type="ARBA" id="ARBA00006739"/>
    </source>
</evidence>
<dbReference type="PANTHER" id="PTHR43685:SF5">
    <property type="entry name" value="GLYCOSYLTRANSFERASE EPSE-RELATED"/>
    <property type="match status" value="1"/>
</dbReference>
<proteinExistence type="inferred from homology"/>
<comment type="caution">
    <text evidence="4">The sequence shown here is derived from an EMBL/GenBank/DDBJ whole genome shotgun (WGS) entry which is preliminary data.</text>
</comment>
<dbReference type="EMBL" id="SROY01000001">
    <property type="protein sequence ID" value="TLX22776.1"/>
    <property type="molecule type" value="Genomic_DNA"/>
</dbReference>
<keyword evidence="5" id="KW-1185">Reference proteome</keyword>
<evidence type="ECO:0000256" key="2">
    <source>
        <dbReference type="ARBA" id="ARBA00022676"/>
    </source>
</evidence>
<comment type="similarity">
    <text evidence="1">Belongs to the glycosyltransferase 2 family.</text>
</comment>
<evidence type="ECO:0000313" key="4">
    <source>
        <dbReference type="EMBL" id="TLX22776.1"/>
    </source>
</evidence>
<dbReference type="InterPro" id="IPR050834">
    <property type="entry name" value="Glycosyltransf_2"/>
</dbReference>
<name>A0A5R9PHT1_9GAMM</name>
<dbReference type="PANTHER" id="PTHR43685">
    <property type="entry name" value="GLYCOSYLTRANSFERASE"/>
    <property type="match status" value="1"/>
</dbReference>
<sequence>MTASISVLLPLRSATPFLGPALASLQAQAFDGWRGVLCPVGQAAAALAARVAAAEPRCCVGPAAASEVAALALAADGIDTEFLCVLDPDDALAPDALAGLHAALAARPDAGMAYSRHVLMDAGGRMLGPGPLCELPYSPEALLLDWMTGPLRLLRRAAYRRAGGYTDAHPDAADYDLCLRLSEICAVVHVPEPLYLRRIHAAAPEVARWAEGIEARYAAFVAAARRRGLDAHYDTALQVDSWHILQPLPAQ</sequence>
<dbReference type="AlphaFoldDB" id="A0A5R9PHT1"/>
<dbReference type="Proteomes" id="UP000308508">
    <property type="component" value="Unassembled WGS sequence"/>
</dbReference>
<gene>
    <name evidence="4" type="ORF">E5S66_01755</name>
</gene>
<dbReference type="GO" id="GO:0016757">
    <property type="term" value="F:glycosyltransferase activity"/>
    <property type="evidence" value="ECO:0007669"/>
    <property type="project" value="UniProtKB-KW"/>
</dbReference>
<keyword evidence="2" id="KW-0328">Glycosyltransferase</keyword>
<dbReference type="SUPFAM" id="SSF53448">
    <property type="entry name" value="Nucleotide-diphospho-sugar transferases"/>
    <property type="match status" value="1"/>
</dbReference>
<evidence type="ECO:0000256" key="3">
    <source>
        <dbReference type="ARBA" id="ARBA00022679"/>
    </source>
</evidence>
<evidence type="ECO:0008006" key="6">
    <source>
        <dbReference type="Google" id="ProtNLM"/>
    </source>
</evidence>
<reference evidence="4 5" key="1">
    <citation type="submission" date="2019-04" db="EMBL/GenBank/DDBJ databases">
        <authorList>
            <person name="Grouzdev D.S."/>
            <person name="Nazina T.N."/>
        </authorList>
    </citation>
    <scope>NUCLEOTIDE SEQUENCE [LARGE SCALE GENOMIC DNA]</scope>
    <source>
        <strain evidence="4 5">SHC 3-19</strain>
    </source>
</reference>
<accession>A0A5R9PHT1</accession>
<evidence type="ECO:0000313" key="5">
    <source>
        <dbReference type="Proteomes" id="UP000308508"/>
    </source>
</evidence>
<dbReference type="STRING" id="1123377.GCA_000423885_01981"/>
<organism evidence="4 5">
    <name type="scientific">Thermomonas fusca</name>
    <dbReference type="NCBI Taxonomy" id="215690"/>
    <lineage>
        <taxon>Bacteria</taxon>
        <taxon>Pseudomonadati</taxon>
        <taxon>Pseudomonadota</taxon>
        <taxon>Gammaproteobacteria</taxon>
        <taxon>Lysobacterales</taxon>
        <taxon>Lysobacteraceae</taxon>
        <taxon>Thermomonas</taxon>
    </lineage>
</organism>
<dbReference type="RefSeq" id="WP_138346982.1">
    <property type="nucleotide sequence ID" value="NZ_SROY01000001.1"/>
</dbReference>